<dbReference type="InterPro" id="IPR026050">
    <property type="entry name" value="C1GALT1/C1GALT1_chp1"/>
</dbReference>
<evidence type="ECO:0000256" key="5">
    <source>
        <dbReference type="ARBA" id="ARBA00022676"/>
    </source>
</evidence>
<evidence type="ECO:0000313" key="14">
    <source>
        <dbReference type="EMBL" id="KAF8570972.1"/>
    </source>
</evidence>
<feature type="chain" id="PRO_5035900346" description="N-acetylgalactosaminide beta-1,3-galactosyltransferase" evidence="12">
    <location>
        <begin position="27"/>
        <end position="309"/>
    </location>
</feature>
<sequence>MHPGVRQYLNVLLGVLAGCIVCHVNFKPIIKDDPHCLIRNVSTSERKPRILCYLNTYPGNYEKKAIHVQNTWARRCDRHFFTSTVKHEKLSIMMLNMTEPEVRKHLWVKMRKILRQLYLFADEYDYFFKADDDTYAVVENLREAVKSHSPNFPFMVGHKWHVLCPGGYFSGGAGYLLSRAALKRIVELAIDKHPACPTIDEDKEDVKMCLCGQAVGVRLLEKFGETGVSLFYPYELQRYFKKQKSSKFKNDRSKNVFPYMRRDKMGFSSKHISFHYVNDTAMYITEFLLYYLDPYQPMTNSSKAMRPSA</sequence>
<keyword evidence="10" id="KW-1133">Transmembrane helix</keyword>
<proteinExistence type="inferred from homology"/>
<comment type="caution">
    <text evidence="14">The sequence shown here is derived from an EMBL/GenBank/DDBJ whole genome shotgun (WGS) entry which is preliminary data.</text>
</comment>
<keyword evidence="15" id="KW-1185">Reference proteome</keyword>
<keyword evidence="9" id="KW-0735">Signal-anchor</keyword>
<reference evidence="14 15" key="1">
    <citation type="submission" date="2019-07" db="EMBL/GenBank/DDBJ databases">
        <title>Annotation for the trematode Paragonimus westermani.</title>
        <authorList>
            <person name="Choi Y.-J."/>
        </authorList>
    </citation>
    <scope>NUCLEOTIDE SEQUENCE [LARGE SCALE GENOMIC DNA]</scope>
    <source>
        <strain evidence="14">180907_Pwestermani</strain>
    </source>
</reference>
<feature type="signal peptide" evidence="12">
    <location>
        <begin position="1"/>
        <end position="26"/>
    </location>
</feature>
<evidence type="ECO:0000256" key="2">
    <source>
        <dbReference type="ARBA" id="ARBA00004922"/>
    </source>
</evidence>
<evidence type="ECO:0000313" key="15">
    <source>
        <dbReference type="Proteomes" id="UP000699462"/>
    </source>
</evidence>
<accession>A0A8T0DUX4</accession>
<dbReference type="Gene3D" id="3.90.550.50">
    <property type="match status" value="1"/>
</dbReference>
<keyword evidence="6" id="KW-0808">Transferase</keyword>
<evidence type="ECO:0000256" key="8">
    <source>
        <dbReference type="ARBA" id="ARBA00022741"/>
    </source>
</evidence>
<evidence type="ECO:0000256" key="7">
    <source>
        <dbReference type="ARBA" id="ARBA00022692"/>
    </source>
</evidence>
<dbReference type="GO" id="GO:0000166">
    <property type="term" value="F:nucleotide binding"/>
    <property type="evidence" value="ECO:0007669"/>
    <property type="project" value="UniProtKB-KW"/>
</dbReference>
<evidence type="ECO:0000256" key="12">
    <source>
        <dbReference type="SAM" id="SignalP"/>
    </source>
</evidence>
<feature type="domain" description="Fringe-like glycosyltransferase" evidence="13">
    <location>
        <begin position="67"/>
        <end position="218"/>
    </location>
</feature>
<evidence type="ECO:0000256" key="3">
    <source>
        <dbReference type="ARBA" id="ARBA00006462"/>
    </source>
</evidence>
<keyword evidence="12" id="KW-0732">Signal</keyword>
<dbReference type="Pfam" id="PF02434">
    <property type="entry name" value="Fringe"/>
    <property type="match status" value="1"/>
</dbReference>
<dbReference type="AlphaFoldDB" id="A0A8T0DUX4"/>
<dbReference type="InterPro" id="IPR003378">
    <property type="entry name" value="Fringe-like_glycosylTrfase"/>
</dbReference>
<evidence type="ECO:0000256" key="4">
    <source>
        <dbReference type="ARBA" id="ARBA00012557"/>
    </source>
</evidence>
<name>A0A8T0DUX4_9TREM</name>
<gene>
    <name evidence="14" type="ORF">P879_01732</name>
</gene>
<dbReference type="GO" id="GO:0016263">
    <property type="term" value="F:glycoprotein-N-acetylgalactosamine 3-beta-galactosyltransferase activity"/>
    <property type="evidence" value="ECO:0007669"/>
    <property type="project" value="UniProtKB-EC"/>
</dbReference>
<organism evidence="14 15">
    <name type="scientific">Paragonimus westermani</name>
    <dbReference type="NCBI Taxonomy" id="34504"/>
    <lineage>
        <taxon>Eukaryota</taxon>
        <taxon>Metazoa</taxon>
        <taxon>Spiralia</taxon>
        <taxon>Lophotrochozoa</taxon>
        <taxon>Platyhelminthes</taxon>
        <taxon>Trematoda</taxon>
        <taxon>Digenea</taxon>
        <taxon>Plagiorchiida</taxon>
        <taxon>Troglotremata</taxon>
        <taxon>Troglotrematidae</taxon>
        <taxon>Paragonimus</taxon>
    </lineage>
</organism>
<comment type="subcellular location">
    <subcellularLocation>
        <location evidence="1">Membrane</location>
        <topology evidence="1">Single-pass type II membrane protein</topology>
    </subcellularLocation>
</comment>
<dbReference type="EC" id="2.4.1.122" evidence="4"/>
<evidence type="ECO:0000256" key="11">
    <source>
        <dbReference type="ARBA" id="ARBA00023136"/>
    </source>
</evidence>
<dbReference type="GO" id="GO:0016020">
    <property type="term" value="C:membrane"/>
    <property type="evidence" value="ECO:0007669"/>
    <property type="project" value="UniProtKB-SubCell"/>
</dbReference>
<keyword evidence="7" id="KW-0812">Transmembrane</keyword>
<keyword evidence="5" id="KW-0328">Glycosyltransferase</keyword>
<comment type="similarity">
    <text evidence="3">Belongs to the glycosyltransferase 31 family. Beta3-Gal-T subfamily.</text>
</comment>
<comment type="pathway">
    <text evidence="2">Protein modification; protein glycosylation.</text>
</comment>
<evidence type="ECO:0000256" key="10">
    <source>
        <dbReference type="ARBA" id="ARBA00022989"/>
    </source>
</evidence>
<keyword evidence="11" id="KW-0472">Membrane</keyword>
<dbReference type="Proteomes" id="UP000699462">
    <property type="component" value="Unassembled WGS sequence"/>
</dbReference>
<dbReference type="OrthoDB" id="414175at2759"/>
<evidence type="ECO:0000259" key="13">
    <source>
        <dbReference type="Pfam" id="PF02434"/>
    </source>
</evidence>
<keyword evidence="8" id="KW-0547">Nucleotide-binding</keyword>
<evidence type="ECO:0000256" key="1">
    <source>
        <dbReference type="ARBA" id="ARBA00004606"/>
    </source>
</evidence>
<dbReference type="PANTHER" id="PTHR23033">
    <property type="entry name" value="BETA1,3-GALACTOSYLTRANSFERASE"/>
    <property type="match status" value="1"/>
</dbReference>
<dbReference type="PANTHER" id="PTHR23033:SF14">
    <property type="entry name" value="GLYCOPROTEIN-N-ACETYLGALACTOSAMINE 3-BETA-GALACTOSYLTRANSFERASE 1-RELATED"/>
    <property type="match status" value="1"/>
</dbReference>
<evidence type="ECO:0000256" key="9">
    <source>
        <dbReference type="ARBA" id="ARBA00022968"/>
    </source>
</evidence>
<dbReference type="EMBL" id="JTDF01000791">
    <property type="protein sequence ID" value="KAF8570972.1"/>
    <property type="molecule type" value="Genomic_DNA"/>
</dbReference>
<evidence type="ECO:0000256" key="6">
    <source>
        <dbReference type="ARBA" id="ARBA00022679"/>
    </source>
</evidence>
<protein>
    <recommendedName>
        <fullName evidence="4">N-acetylgalactosaminide beta-1,3-galactosyltransferase</fullName>
        <ecNumber evidence="4">2.4.1.122</ecNumber>
    </recommendedName>
</protein>
<dbReference type="PROSITE" id="PS51257">
    <property type="entry name" value="PROKAR_LIPOPROTEIN"/>
    <property type="match status" value="1"/>
</dbReference>